<evidence type="ECO:0000313" key="13">
    <source>
        <dbReference type="EMBL" id="AXX62002.1"/>
    </source>
</evidence>
<dbReference type="Pfam" id="PF00224">
    <property type="entry name" value="PK"/>
    <property type="match status" value="1"/>
</dbReference>
<dbReference type="InterPro" id="IPR015813">
    <property type="entry name" value="Pyrv/PenolPyrv_kinase-like_dom"/>
</dbReference>
<dbReference type="GO" id="GO:0005524">
    <property type="term" value="F:ATP binding"/>
    <property type="evidence" value="ECO:0007669"/>
    <property type="project" value="UniProtKB-KW"/>
</dbReference>
<keyword evidence="8" id="KW-0067">ATP-binding</keyword>
<dbReference type="GO" id="GO:0004743">
    <property type="term" value="F:pyruvate kinase activity"/>
    <property type="evidence" value="ECO:0007669"/>
    <property type="project" value="UniProtKB-EC"/>
</dbReference>
<evidence type="ECO:0000256" key="3">
    <source>
        <dbReference type="ARBA" id="ARBA00012142"/>
    </source>
</evidence>
<evidence type="ECO:0000256" key="1">
    <source>
        <dbReference type="ARBA" id="ARBA00004997"/>
    </source>
</evidence>
<keyword evidence="10" id="KW-0324">Glycolysis</keyword>
<dbReference type="EMBL" id="CP019291">
    <property type="protein sequence ID" value="AXX62002.1"/>
    <property type="molecule type" value="Genomic_DNA"/>
</dbReference>
<name>A0AAN1PTP1_VIBVL</name>
<dbReference type="GO" id="GO:0030955">
    <property type="term" value="F:potassium ion binding"/>
    <property type="evidence" value="ECO:0007669"/>
    <property type="project" value="InterPro"/>
</dbReference>
<dbReference type="InterPro" id="IPR015806">
    <property type="entry name" value="Pyrv_Knase_insert_dom_sf"/>
</dbReference>
<dbReference type="Gene3D" id="3.20.20.60">
    <property type="entry name" value="Phosphoenolpyruvate-binding domains"/>
    <property type="match status" value="1"/>
</dbReference>
<organism evidence="13 14">
    <name type="scientific">Vibrio vulnificus</name>
    <dbReference type="NCBI Taxonomy" id="672"/>
    <lineage>
        <taxon>Bacteria</taxon>
        <taxon>Pseudomonadati</taxon>
        <taxon>Pseudomonadota</taxon>
        <taxon>Gammaproteobacteria</taxon>
        <taxon>Vibrionales</taxon>
        <taxon>Vibrionaceae</taxon>
        <taxon>Vibrio</taxon>
    </lineage>
</organism>
<evidence type="ECO:0000256" key="2">
    <source>
        <dbReference type="ARBA" id="ARBA00008663"/>
    </source>
</evidence>
<evidence type="ECO:0000256" key="11">
    <source>
        <dbReference type="ARBA" id="ARBA00023317"/>
    </source>
</evidence>
<dbReference type="GO" id="GO:0000287">
    <property type="term" value="F:magnesium ion binding"/>
    <property type="evidence" value="ECO:0007669"/>
    <property type="project" value="InterPro"/>
</dbReference>
<evidence type="ECO:0000313" key="14">
    <source>
        <dbReference type="Proteomes" id="UP000263418"/>
    </source>
</evidence>
<dbReference type="InterPro" id="IPR011037">
    <property type="entry name" value="Pyrv_Knase-like_insert_dom_sf"/>
</dbReference>
<dbReference type="FunFam" id="2.40.33.10:FF:000001">
    <property type="entry name" value="Pyruvate kinase"/>
    <property type="match status" value="1"/>
</dbReference>
<accession>A0AAN1PTP1</accession>
<sequence>MCKTKIVATLGPASQTREKLTQLIQAGVNVVRLNFSHGSAEEHIARAEMVREIAQELNVSVGVLVDLQGPKIRIACFEQGSIQLKAGDPFILDGTLDREAGTQERVGLDYPELIDDLQVGNILLLDDGRIQLEVKAVDTQTRLVNTIALNGGKLSNRKGINLLGGGLSAPR</sequence>
<evidence type="ECO:0000259" key="12">
    <source>
        <dbReference type="Pfam" id="PF00224"/>
    </source>
</evidence>
<keyword evidence="7 13" id="KW-0418">Kinase</keyword>
<evidence type="ECO:0000256" key="4">
    <source>
        <dbReference type="ARBA" id="ARBA00022679"/>
    </source>
</evidence>
<dbReference type="SUPFAM" id="SSF51621">
    <property type="entry name" value="Phosphoenolpyruvate/pyruvate domain"/>
    <property type="match status" value="1"/>
</dbReference>
<keyword evidence="6" id="KW-0547">Nucleotide-binding</keyword>
<evidence type="ECO:0000256" key="6">
    <source>
        <dbReference type="ARBA" id="ARBA00022741"/>
    </source>
</evidence>
<evidence type="ECO:0000256" key="10">
    <source>
        <dbReference type="ARBA" id="ARBA00023152"/>
    </source>
</evidence>
<dbReference type="PANTHER" id="PTHR11817">
    <property type="entry name" value="PYRUVATE KINASE"/>
    <property type="match status" value="1"/>
</dbReference>
<proteinExistence type="inferred from homology"/>
<evidence type="ECO:0000256" key="9">
    <source>
        <dbReference type="ARBA" id="ARBA00022842"/>
    </source>
</evidence>
<keyword evidence="11 13" id="KW-0670">Pyruvate</keyword>
<evidence type="ECO:0000256" key="7">
    <source>
        <dbReference type="ARBA" id="ARBA00022777"/>
    </source>
</evidence>
<dbReference type="Gene3D" id="2.40.33.10">
    <property type="entry name" value="PK beta-barrel domain-like"/>
    <property type="match status" value="1"/>
</dbReference>
<keyword evidence="5" id="KW-0479">Metal-binding</keyword>
<dbReference type="EC" id="2.7.1.40" evidence="3"/>
<dbReference type="InterPro" id="IPR015793">
    <property type="entry name" value="Pyrv_Knase_brl"/>
</dbReference>
<comment type="pathway">
    <text evidence="1">Carbohydrate degradation; glycolysis; pyruvate from D-glyceraldehyde 3-phosphate: step 5/5.</text>
</comment>
<comment type="similarity">
    <text evidence="2">Belongs to the pyruvate kinase family.</text>
</comment>
<gene>
    <name evidence="13" type="ORF">FORC53_3663</name>
</gene>
<keyword evidence="9" id="KW-0460">Magnesium</keyword>
<dbReference type="AlphaFoldDB" id="A0AAN1PTP1"/>
<dbReference type="Proteomes" id="UP000263418">
    <property type="component" value="Chromosome 2"/>
</dbReference>
<dbReference type="GO" id="GO:0016301">
    <property type="term" value="F:kinase activity"/>
    <property type="evidence" value="ECO:0007669"/>
    <property type="project" value="UniProtKB-KW"/>
</dbReference>
<feature type="domain" description="Pyruvate kinase barrel" evidence="12">
    <location>
        <begin position="3"/>
        <end position="170"/>
    </location>
</feature>
<evidence type="ECO:0000256" key="8">
    <source>
        <dbReference type="ARBA" id="ARBA00022840"/>
    </source>
</evidence>
<protein>
    <recommendedName>
        <fullName evidence="3">pyruvate kinase</fullName>
        <ecNumber evidence="3">2.7.1.40</ecNumber>
    </recommendedName>
</protein>
<dbReference type="InterPro" id="IPR001697">
    <property type="entry name" value="Pyr_Knase"/>
</dbReference>
<keyword evidence="4" id="KW-0808">Transferase</keyword>
<dbReference type="InterPro" id="IPR040442">
    <property type="entry name" value="Pyrv_kinase-like_dom_sf"/>
</dbReference>
<evidence type="ECO:0000256" key="5">
    <source>
        <dbReference type="ARBA" id="ARBA00022723"/>
    </source>
</evidence>
<reference evidence="13 14" key="1">
    <citation type="submission" date="2017-01" db="EMBL/GenBank/DDBJ databases">
        <title>Complete Genome Sequence of Vibrio vulnificus FORC_053.</title>
        <authorList>
            <consortium name="Food-borne Pathogen Omics Research Center"/>
            <person name="Chung H.Y."/>
            <person name="Na E.J."/>
            <person name="Song J.S."/>
            <person name="Kim H."/>
            <person name="Lee J.-H."/>
            <person name="Ryu S."/>
            <person name="Choi S.H."/>
        </authorList>
    </citation>
    <scope>NUCLEOTIDE SEQUENCE [LARGE SCALE GENOMIC DNA]</scope>
    <source>
        <strain evidence="13 14">FORC_053</strain>
    </source>
</reference>
<dbReference type="SUPFAM" id="SSF50800">
    <property type="entry name" value="PK beta-barrel domain-like"/>
    <property type="match status" value="1"/>
</dbReference>